<evidence type="ECO:0000313" key="1">
    <source>
        <dbReference type="EMBL" id="VDK39433.1"/>
    </source>
</evidence>
<proteinExistence type="predicted"/>
<dbReference type="Proteomes" id="UP000267096">
    <property type="component" value="Unassembled WGS sequence"/>
</dbReference>
<reference evidence="1 2" key="1">
    <citation type="submission" date="2018-11" db="EMBL/GenBank/DDBJ databases">
        <authorList>
            <consortium name="Pathogen Informatics"/>
        </authorList>
    </citation>
    <scope>NUCLEOTIDE SEQUENCE [LARGE SCALE GENOMIC DNA]</scope>
</reference>
<protein>
    <submittedName>
        <fullName evidence="1">Uncharacterized protein</fullName>
    </submittedName>
</protein>
<organism evidence="1 2">
    <name type="scientific">Anisakis simplex</name>
    <name type="common">Herring worm</name>
    <dbReference type="NCBI Taxonomy" id="6269"/>
    <lineage>
        <taxon>Eukaryota</taxon>
        <taxon>Metazoa</taxon>
        <taxon>Ecdysozoa</taxon>
        <taxon>Nematoda</taxon>
        <taxon>Chromadorea</taxon>
        <taxon>Rhabditida</taxon>
        <taxon>Spirurina</taxon>
        <taxon>Ascaridomorpha</taxon>
        <taxon>Ascaridoidea</taxon>
        <taxon>Anisakidae</taxon>
        <taxon>Anisakis</taxon>
        <taxon>Anisakis simplex complex</taxon>
    </lineage>
</organism>
<accession>A0A3P6QAQ7</accession>
<sequence>MARGNSSKCSSNADPDIASEVIECAVTGDGDDWKSVDCDESLLLMECFCNERERFRGDGSGLVSGLGWGSGTDEGGGGGGIGGR</sequence>
<name>A0A3P6QAQ7_ANISI</name>
<gene>
    <name evidence="1" type="ORF">ASIM_LOCUS9443</name>
</gene>
<evidence type="ECO:0000313" key="2">
    <source>
        <dbReference type="Proteomes" id="UP000267096"/>
    </source>
</evidence>
<keyword evidence="2" id="KW-1185">Reference proteome</keyword>
<dbReference type="EMBL" id="UYRR01028854">
    <property type="protein sequence ID" value="VDK39433.1"/>
    <property type="molecule type" value="Genomic_DNA"/>
</dbReference>
<dbReference type="AlphaFoldDB" id="A0A3P6QAQ7"/>